<dbReference type="NCBIfam" id="TIGR02504">
    <property type="entry name" value="NrdJ_Z"/>
    <property type="match status" value="1"/>
</dbReference>
<evidence type="ECO:0000256" key="1">
    <source>
        <dbReference type="ARBA" id="ARBA00001922"/>
    </source>
</evidence>
<dbReference type="PRINTS" id="PR01183">
    <property type="entry name" value="RIBORDTASEM1"/>
</dbReference>
<evidence type="ECO:0000256" key="10">
    <source>
        <dbReference type="ARBA" id="ARBA00023285"/>
    </source>
</evidence>
<dbReference type="RefSeq" id="WP_117368654.1">
    <property type="nucleotide sequence ID" value="NZ_CP027033.1"/>
</dbReference>
<keyword evidence="19" id="KW-1185">Reference proteome</keyword>
<comment type="similarity">
    <text evidence="2 13">Belongs to the ribonucleoside diphosphate reductase class-2 family.</text>
</comment>
<evidence type="ECO:0000256" key="7">
    <source>
        <dbReference type="ARBA" id="ARBA00022741"/>
    </source>
</evidence>
<feature type="domain" description="Ribonucleotide reductase large subunit C-terminal" evidence="16">
    <location>
        <begin position="190"/>
        <end position="787"/>
    </location>
</feature>
<dbReference type="AlphaFoldDB" id="A0A346PR42"/>
<dbReference type="InterPro" id="IPR013344">
    <property type="entry name" value="RNR_NrdJ/NrdZ"/>
</dbReference>
<keyword evidence="5 13" id="KW-0846">Cobalamin</keyword>
<proteinExistence type="inferred from homology"/>
<evidence type="ECO:0000259" key="15">
    <source>
        <dbReference type="Pfam" id="PF00317"/>
    </source>
</evidence>
<evidence type="ECO:0000256" key="14">
    <source>
        <dbReference type="SAM" id="MobiDB-lite"/>
    </source>
</evidence>
<evidence type="ECO:0000256" key="2">
    <source>
        <dbReference type="ARBA" id="ARBA00007405"/>
    </source>
</evidence>
<evidence type="ECO:0000256" key="4">
    <source>
        <dbReference type="ARBA" id="ARBA00014409"/>
    </source>
</evidence>
<dbReference type="CDD" id="cd02888">
    <property type="entry name" value="RNR_II_dimer"/>
    <property type="match status" value="1"/>
</dbReference>
<reference evidence="19" key="1">
    <citation type="submission" date="2018-02" db="EMBL/GenBank/DDBJ databases">
        <title>Phenotypic and genomic properties of facultatively anaerobic sulfur-reducing natronoarchaea from hypersaline soda lakes.</title>
        <authorList>
            <person name="Sorokin D.Y."/>
            <person name="Kublanov I.V."/>
            <person name="Roman P."/>
            <person name="Sinninghe Damste J.S."/>
            <person name="Golyshin P.N."/>
            <person name="Rojo D."/>
            <person name="Ciordia S."/>
            <person name="Mena M.D.C."/>
            <person name="Ferrer M."/>
            <person name="Messina E."/>
            <person name="Smedile F."/>
            <person name="La Spada G."/>
            <person name="La Cono V."/>
            <person name="Yakimov M.M."/>
        </authorList>
    </citation>
    <scope>NUCLEOTIDE SEQUENCE [LARGE SCALE GENOMIC DNA]</scope>
    <source>
        <strain evidence="19">AArc-Mg</strain>
    </source>
</reference>
<feature type="domain" description="Ribonucleotide reductase large subunit N-terminal" evidence="15">
    <location>
        <begin position="33"/>
        <end position="186"/>
    </location>
</feature>
<evidence type="ECO:0000256" key="6">
    <source>
        <dbReference type="ARBA" id="ARBA00022634"/>
    </source>
</evidence>
<comment type="cofactor">
    <cofactor evidence="1 13">
        <name>adenosylcob(III)alamin</name>
        <dbReference type="ChEBI" id="CHEBI:18408"/>
    </cofactor>
</comment>
<evidence type="ECO:0000256" key="12">
    <source>
        <dbReference type="ARBA" id="ARBA00047754"/>
    </source>
</evidence>
<dbReference type="InterPro" id="IPR000788">
    <property type="entry name" value="RNR_lg_C"/>
</dbReference>
<dbReference type="InterPro" id="IPR050862">
    <property type="entry name" value="RdRp_reductase_class-2"/>
</dbReference>
<sequence>MSQQDLSAEELTLPIKRTEGETLEERMTANAYHNILPARYLRKDATGELVETQEELFERIGQNIALAEAVYEADNQDLEITVTPEQLKPGHPRRDELAEEVFGDGVTTDDSEGSEIPREDGEAVDDVEITLSEENVNKFAYDTVVPELPDEIRAHVEDVAETFIEGMETLSFMPNSPTLMNAGDELQQLSACFVMSPDDDLSNIHETAKKAAEVFQSGGGVGYGFWQLRPFGDSVGSTGGIASGPITFMRTYDQLCETIAQGGTRRGAQMGIMRVSHPDVIEFIHAKNKDVSLAHTLRLNDPDDYTYTTFAEALEEARELIDDDGRVPKHLRNAVEGHLSNFNISVGVTDAFMDALQNGEEYVFTNPRTEEPHIATEETKEMYSRYDLGEHVEVGEPLSIPAELIWGRIVEGAHENGEPGVIYLERVNKEHSFDVEEHPDHRILATNPCGEQPLEEFEACNLGHINLSTIADFEAPDWRVWFDEHGDEYDSQEAAVAAFLEEAIDFEEFDERIEYGTRFLENVVTMSDFPVEEIEEKVRNMRKIGLGIMGLAQLYIQLGIRYGSDAGNEVARQLMTHINHEAKATSHELALERGSFAEWDDSKYATPTEYREWFEHQTGEDADDWEGGFPIRNHNVTTIAPTGTTSMVGNTTGGCEPIYNVAYYKNVTDDVQGDEMLVEFDDYFLRVLEANDIDVETVKAEAQEQMATNQFEGVEGLSTVPNSIGELFVITSDLSAKDHAAVQCACQEGVDSAISKTVNAPNDSSLEDAKDVFEWVYENGGKGVTYYRDGTRSKQVLTTRADNADFADETEAAAALVEQIDEIFGGLEQFLESEDVREALEADVDSLVGGDAIEVHYTEKRDRPDALQGVSQRIDTGYGKIYVTINEDPETGQPFELFANIGHSGGFTNSFTEALAKVISTSLRSGVDPDEIVDELCGTRSPKVAWDKGEQIQSIPDAIGTAMRRYLDGEIDKPYPTQQTLEESADARITEHDEHETDGGATTIDSSDDATQDLIDAGESPECPDCGALSLYYSEGCKTCESCGWSEC</sequence>
<evidence type="ECO:0000313" key="19">
    <source>
        <dbReference type="Proteomes" id="UP000258613"/>
    </source>
</evidence>
<accession>A0A346PR42</accession>
<gene>
    <name evidence="18" type="ORF">AArcMg_1985</name>
</gene>
<evidence type="ECO:0000313" key="18">
    <source>
        <dbReference type="EMBL" id="AXR81987.1"/>
    </source>
</evidence>
<dbReference type="GO" id="GO:0005524">
    <property type="term" value="F:ATP binding"/>
    <property type="evidence" value="ECO:0007669"/>
    <property type="project" value="InterPro"/>
</dbReference>
<dbReference type="Pfam" id="PF12637">
    <property type="entry name" value="TSCPD"/>
    <property type="match status" value="1"/>
</dbReference>
<keyword evidence="10 13" id="KW-0170">Cobalt</keyword>
<evidence type="ECO:0000256" key="8">
    <source>
        <dbReference type="ARBA" id="ARBA00023002"/>
    </source>
</evidence>
<evidence type="ECO:0000256" key="9">
    <source>
        <dbReference type="ARBA" id="ARBA00023157"/>
    </source>
</evidence>
<evidence type="ECO:0000259" key="16">
    <source>
        <dbReference type="Pfam" id="PF02867"/>
    </source>
</evidence>
<dbReference type="InterPro" id="IPR013509">
    <property type="entry name" value="RNR_lsu_N"/>
</dbReference>
<evidence type="ECO:0000256" key="5">
    <source>
        <dbReference type="ARBA" id="ARBA00022628"/>
    </source>
</evidence>
<dbReference type="KEGG" id="nag:AArcMg_1985"/>
<dbReference type="GO" id="GO:0004748">
    <property type="term" value="F:ribonucleoside-diphosphate reductase activity, thioredoxin disulfide as acceptor"/>
    <property type="evidence" value="ECO:0007669"/>
    <property type="project" value="UniProtKB-EC"/>
</dbReference>
<dbReference type="GO" id="GO:0031419">
    <property type="term" value="F:cobalamin binding"/>
    <property type="evidence" value="ECO:0007669"/>
    <property type="project" value="UniProtKB-KW"/>
</dbReference>
<keyword evidence="6 13" id="KW-0237">DNA synthesis</keyword>
<keyword evidence="7 13" id="KW-0547">Nucleotide-binding</keyword>
<organism evidence="18 19">
    <name type="scientific">Natrarchaeobaculum sulfurireducens</name>
    <dbReference type="NCBI Taxonomy" id="2044521"/>
    <lineage>
        <taxon>Archaea</taxon>
        <taxon>Methanobacteriati</taxon>
        <taxon>Methanobacteriota</taxon>
        <taxon>Stenosarchaea group</taxon>
        <taxon>Halobacteria</taxon>
        <taxon>Halobacteriales</taxon>
        <taxon>Natrialbaceae</taxon>
        <taxon>Natrarchaeobaculum</taxon>
    </lineage>
</organism>
<evidence type="ECO:0000256" key="13">
    <source>
        <dbReference type="RuleBase" id="RU364064"/>
    </source>
</evidence>
<evidence type="ECO:0000259" key="17">
    <source>
        <dbReference type="Pfam" id="PF12637"/>
    </source>
</evidence>
<keyword evidence="9" id="KW-1015">Disulfide bond</keyword>
<dbReference type="GeneID" id="37642474"/>
<dbReference type="OrthoDB" id="6188at2157"/>
<dbReference type="GO" id="GO:0009263">
    <property type="term" value="P:deoxyribonucleotide biosynthetic process"/>
    <property type="evidence" value="ECO:0007669"/>
    <property type="project" value="InterPro"/>
</dbReference>
<keyword evidence="8 13" id="KW-0560">Oxidoreductase</keyword>
<dbReference type="PANTHER" id="PTHR43371">
    <property type="entry name" value="VITAMIN B12-DEPENDENT RIBONUCLEOTIDE REDUCTASE"/>
    <property type="match status" value="1"/>
</dbReference>
<dbReference type="Pfam" id="PF00317">
    <property type="entry name" value="Ribonuc_red_lgN"/>
    <property type="match status" value="1"/>
</dbReference>
<dbReference type="PANTHER" id="PTHR43371:SF1">
    <property type="entry name" value="RIBONUCLEOSIDE-DIPHOSPHATE REDUCTASE"/>
    <property type="match status" value="1"/>
</dbReference>
<dbReference type="GO" id="GO:0071897">
    <property type="term" value="P:DNA biosynthetic process"/>
    <property type="evidence" value="ECO:0007669"/>
    <property type="project" value="UniProtKB-KW"/>
</dbReference>
<dbReference type="EC" id="1.17.4.1" evidence="3 13"/>
<dbReference type="Gene3D" id="3.20.70.20">
    <property type="match status" value="1"/>
</dbReference>
<protein>
    <recommendedName>
        <fullName evidence="4 13">Vitamin B12-dependent ribonucleotide reductase</fullName>
        <ecNumber evidence="3 13">1.17.4.1</ecNumber>
    </recommendedName>
</protein>
<evidence type="ECO:0000256" key="11">
    <source>
        <dbReference type="ARBA" id="ARBA00025437"/>
    </source>
</evidence>
<dbReference type="Proteomes" id="UP000258613">
    <property type="component" value="Chromosome"/>
</dbReference>
<feature type="region of interest" description="Disordered" evidence="14">
    <location>
        <begin position="991"/>
        <end position="1016"/>
    </location>
</feature>
<dbReference type="Pfam" id="PF02867">
    <property type="entry name" value="Ribonuc_red_lgC"/>
    <property type="match status" value="1"/>
</dbReference>
<dbReference type="InterPro" id="IPR024434">
    <property type="entry name" value="TSCPD_dom"/>
</dbReference>
<name>A0A346PR42_9EURY</name>
<dbReference type="SUPFAM" id="SSF51998">
    <property type="entry name" value="PFL-like glycyl radical enzymes"/>
    <property type="match status" value="1"/>
</dbReference>
<evidence type="ECO:0000256" key="3">
    <source>
        <dbReference type="ARBA" id="ARBA00012274"/>
    </source>
</evidence>
<comment type="function">
    <text evidence="11 13">Catalyzes the reduction of ribonucleotides to deoxyribonucleotides. May function to provide a pool of deoxyribonucleotide precursors for DNA repair during oxygen limitation and/or for immediate growth after restoration of oxygen.</text>
</comment>
<comment type="catalytic activity">
    <reaction evidence="12 13">
        <text>a 2'-deoxyribonucleoside 5'-diphosphate + [thioredoxin]-disulfide + H2O = a ribonucleoside 5'-diphosphate + [thioredoxin]-dithiol</text>
        <dbReference type="Rhea" id="RHEA:23252"/>
        <dbReference type="Rhea" id="RHEA-COMP:10698"/>
        <dbReference type="Rhea" id="RHEA-COMP:10700"/>
        <dbReference type="ChEBI" id="CHEBI:15377"/>
        <dbReference type="ChEBI" id="CHEBI:29950"/>
        <dbReference type="ChEBI" id="CHEBI:50058"/>
        <dbReference type="ChEBI" id="CHEBI:57930"/>
        <dbReference type="ChEBI" id="CHEBI:73316"/>
        <dbReference type="EC" id="1.17.4.1"/>
    </reaction>
</comment>
<dbReference type="EMBL" id="CP027033">
    <property type="protein sequence ID" value="AXR81987.1"/>
    <property type="molecule type" value="Genomic_DNA"/>
</dbReference>
<feature type="domain" description="TSCPD" evidence="17">
    <location>
        <begin position="860"/>
        <end position="967"/>
    </location>
</feature>